<dbReference type="Proteomes" id="UP000000851">
    <property type="component" value="Chromosome"/>
</dbReference>
<name>C7PYQ6_CATAD</name>
<dbReference type="STRING" id="479433.Caci_8558"/>
<feature type="region of interest" description="Disordered" evidence="1">
    <location>
        <begin position="1"/>
        <end position="20"/>
    </location>
</feature>
<gene>
    <name evidence="2" type="ordered locus">Caci_8558</name>
</gene>
<dbReference type="KEGG" id="cai:Caci_8558"/>
<organism evidence="2 3">
    <name type="scientific">Catenulispora acidiphila (strain DSM 44928 / JCM 14897 / NBRC 102108 / NRRL B-24433 / ID139908)</name>
    <dbReference type="NCBI Taxonomy" id="479433"/>
    <lineage>
        <taxon>Bacteria</taxon>
        <taxon>Bacillati</taxon>
        <taxon>Actinomycetota</taxon>
        <taxon>Actinomycetes</taxon>
        <taxon>Catenulisporales</taxon>
        <taxon>Catenulisporaceae</taxon>
        <taxon>Catenulispora</taxon>
    </lineage>
</organism>
<dbReference type="HOGENOM" id="CLU_537234_0_0_11"/>
<evidence type="ECO:0000313" key="3">
    <source>
        <dbReference type="Proteomes" id="UP000000851"/>
    </source>
</evidence>
<reference evidence="2 3" key="1">
    <citation type="journal article" date="2009" name="Stand. Genomic Sci.">
        <title>Complete genome sequence of Catenulispora acidiphila type strain (ID 139908).</title>
        <authorList>
            <person name="Copeland A."/>
            <person name="Lapidus A."/>
            <person name="Glavina Del Rio T."/>
            <person name="Nolan M."/>
            <person name="Lucas S."/>
            <person name="Chen F."/>
            <person name="Tice H."/>
            <person name="Cheng J.F."/>
            <person name="Bruce D."/>
            <person name="Goodwin L."/>
            <person name="Pitluck S."/>
            <person name="Mikhailova N."/>
            <person name="Pati A."/>
            <person name="Ivanova N."/>
            <person name="Mavromatis K."/>
            <person name="Chen A."/>
            <person name="Palaniappan K."/>
            <person name="Chain P."/>
            <person name="Land M."/>
            <person name="Hauser L."/>
            <person name="Chang Y.J."/>
            <person name="Jeffries C.D."/>
            <person name="Chertkov O."/>
            <person name="Brettin T."/>
            <person name="Detter J.C."/>
            <person name="Han C."/>
            <person name="Ali Z."/>
            <person name="Tindall B.J."/>
            <person name="Goker M."/>
            <person name="Bristow J."/>
            <person name="Eisen J.A."/>
            <person name="Markowitz V."/>
            <person name="Hugenholtz P."/>
            <person name="Kyrpides N.C."/>
            <person name="Klenk H.P."/>
        </authorList>
    </citation>
    <scope>NUCLEOTIDE SEQUENCE [LARGE SCALE GENOMIC DNA]</scope>
    <source>
        <strain evidence="3">DSM 44928 / JCM 14897 / NBRC 102108 / NRRL B-24433 / ID139908</strain>
    </source>
</reference>
<evidence type="ECO:0000313" key="2">
    <source>
        <dbReference type="EMBL" id="ACU77378.1"/>
    </source>
</evidence>
<dbReference type="Pfam" id="PF20199">
    <property type="entry name" value="RepSA"/>
    <property type="match status" value="1"/>
</dbReference>
<dbReference type="InterPro" id="IPR046828">
    <property type="entry name" value="RepSA"/>
</dbReference>
<sequence>MTSQQLKPVAPSGITGSRAERARMPLARKVLEESAIKHGVCIRPVPLRRVDLATGEEQIIDIPCGATLSSVCPPCAEAKRQLRIDQCRTGWHLEQEPDFTPDPATDEQHLLVQLRSQAQKSLDDSDDSEVAEWEETVSEINTELAATGVRGRLGVEKAARRVRSTRRRQDASELPRRPVSTRTVGKVYESASGKKFRPSMFLTLTLDSYGRVTKDGTPVQPAAYDYQRAARDAIHFAKLVDRFVQNLRRFVGFDVQYFAAVEPQRRLAPHLHMAIRGTISRAELREVIAATYHQVWWPPTDEPVYVDQLPEWHDGTGAYVDATTGEILPTWDQALDEIGPDDEPSHVARFGRQFDAQGVLAGTKDANRTIGYLAKYVTKSVDECHEAATDDQRDHVSRLVEALRYEPCSPTCANWLRYGVQPKNPRPGLHPGACRGKAHKPTHLGYGGRRVLVSRKWSGKTLTDHKTDRKNWVTEILGVEPQMPTPGRFSFEYVSRDDAKLKPLTVRLMHRIADRVTWRAQLDAARNGPRSPADLSATAGRSS</sequence>
<dbReference type="InParanoid" id="C7PYQ6"/>
<dbReference type="EMBL" id="CP001700">
    <property type="protein sequence ID" value="ACU77378.1"/>
    <property type="molecule type" value="Genomic_DNA"/>
</dbReference>
<dbReference type="AlphaFoldDB" id="C7PYQ6"/>
<protein>
    <submittedName>
        <fullName evidence="2">Replication initiator protein</fullName>
    </submittedName>
</protein>
<proteinExistence type="predicted"/>
<keyword evidence="3" id="KW-1185">Reference proteome</keyword>
<dbReference type="eggNOG" id="ENOG502Z8MS">
    <property type="taxonomic scope" value="Bacteria"/>
</dbReference>
<accession>C7PYQ6</accession>
<feature type="region of interest" description="Disordered" evidence="1">
    <location>
        <begin position="524"/>
        <end position="543"/>
    </location>
</feature>
<evidence type="ECO:0000256" key="1">
    <source>
        <dbReference type="SAM" id="MobiDB-lite"/>
    </source>
</evidence>